<dbReference type="RefSeq" id="WP_256028253.1">
    <property type="nucleotide sequence ID" value="NZ_JAHLKM010000002.1"/>
</dbReference>
<keyword evidence="9" id="KW-1185">Reference proteome</keyword>
<feature type="transmembrane region" description="Helical" evidence="7">
    <location>
        <begin position="255"/>
        <end position="272"/>
    </location>
</feature>
<evidence type="ECO:0000256" key="1">
    <source>
        <dbReference type="ARBA" id="ARBA00004651"/>
    </source>
</evidence>
<feature type="transmembrane region" description="Helical" evidence="7">
    <location>
        <begin position="155"/>
        <end position="174"/>
    </location>
</feature>
<keyword evidence="3" id="KW-1003">Cell membrane</keyword>
<dbReference type="Pfam" id="PF03706">
    <property type="entry name" value="LPG_synthase_TM"/>
    <property type="match status" value="1"/>
</dbReference>
<keyword evidence="4 7" id="KW-0812">Transmembrane</keyword>
<dbReference type="Proteomes" id="UP001139494">
    <property type="component" value="Unassembled WGS sequence"/>
</dbReference>
<comment type="caution">
    <text evidence="8">The sequence shown here is derived from an EMBL/GenBank/DDBJ whole genome shotgun (WGS) entry which is preliminary data.</text>
</comment>
<evidence type="ECO:0000256" key="4">
    <source>
        <dbReference type="ARBA" id="ARBA00022692"/>
    </source>
</evidence>
<evidence type="ECO:0000256" key="3">
    <source>
        <dbReference type="ARBA" id="ARBA00022475"/>
    </source>
</evidence>
<dbReference type="EMBL" id="JAHLKM010000002">
    <property type="protein sequence ID" value="MCQ4332331.1"/>
    <property type="molecule type" value="Genomic_DNA"/>
</dbReference>
<feature type="transmembrane region" description="Helical" evidence="7">
    <location>
        <begin position="313"/>
        <end position="330"/>
    </location>
</feature>
<name>A0A9R1CRD8_9EURY</name>
<feature type="transmembrane region" description="Helical" evidence="7">
    <location>
        <begin position="128"/>
        <end position="149"/>
    </location>
</feature>
<evidence type="ECO:0000256" key="2">
    <source>
        <dbReference type="ARBA" id="ARBA00011061"/>
    </source>
</evidence>
<dbReference type="NCBIfam" id="TIGR00374">
    <property type="entry name" value="flippase-like domain"/>
    <property type="match status" value="1"/>
</dbReference>
<dbReference type="PANTHER" id="PTHR39087:SF2">
    <property type="entry name" value="UPF0104 MEMBRANE PROTEIN MJ1595"/>
    <property type="match status" value="1"/>
</dbReference>
<evidence type="ECO:0000313" key="8">
    <source>
        <dbReference type="EMBL" id="MCQ4332331.1"/>
    </source>
</evidence>
<organism evidence="8 9">
    <name type="scientific">Natronomonas aquatica</name>
    <dbReference type="NCBI Taxonomy" id="2841590"/>
    <lineage>
        <taxon>Archaea</taxon>
        <taxon>Methanobacteriati</taxon>
        <taxon>Methanobacteriota</taxon>
        <taxon>Stenosarchaea group</taxon>
        <taxon>Halobacteria</taxon>
        <taxon>Halobacteriales</taxon>
        <taxon>Natronomonadaceae</taxon>
        <taxon>Natronomonas</taxon>
    </lineage>
</organism>
<feature type="transmembrane region" description="Helical" evidence="7">
    <location>
        <begin position="40"/>
        <end position="64"/>
    </location>
</feature>
<gene>
    <name evidence="8" type="ORF">KM295_02270</name>
</gene>
<dbReference type="GO" id="GO:0005886">
    <property type="term" value="C:plasma membrane"/>
    <property type="evidence" value="ECO:0007669"/>
    <property type="project" value="UniProtKB-SubCell"/>
</dbReference>
<feature type="transmembrane region" description="Helical" evidence="7">
    <location>
        <begin position="284"/>
        <end position="307"/>
    </location>
</feature>
<reference evidence="8" key="1">
    <citation type="journal article" date="2023" name="Front. Microbiol.">
        <title>Genomic-based phylogenetic and metabolic analyses of the genus Natronomonas, and description of Natronomonas aquatica sp. nov.</title>
        <authorList>
            <person name="Garcia-Roldan A."/>
            <person name="Duran-Viseras A."/>
            <person name="de la Haba R.R."/>
            <person name="Corral P."/>
            <person name="Sanchez-Porro C."/>
            <person name="Ventosa A."/>
        </authorList>
    </citation>
    <scope>NUCLEOTIDE SEQUENCE</scope>
    <source>
        <strain evidence="8">F2-12</strain>
    </source>
</reference>
<protein>
    <submittedName>
        <fullName evidence="8">Flippase-like domain-containing protein</fullName>
    </submittedName>
</protein>
<accession>A0A9R1CRD8</accession>
<evidence type="ECO:0000256" key="6">
    <source>
        <dbReference type="ARBA" id="ARBA00023136"/>
    </source>
</evidence>
<sequence>MNERTNRILWFLLSTGILAGLVYLSDYREFVDVLFGSDPGYVALAIACGCFTLFMWGVVWHRFFRLLDIPIRFRDSLSLLLAGTFLNSVTPLGRFGGEPFVAHLITRKTDATFPQALSSVSSADLSNAFPFVTFGTVAVLYLAVFGTIQSVVADIVPGVAVLVVLSVATVYLLWFGGMQDLSGYVGSRLGLNVDFGRFQPYVDSGKKKVGQTLSRMRSVGDNPREVAPTLLFSHIAVLGHIGAVYFVLLSVGVEPMLHTILLVVALSAFLTFSPTPGSVGTFEAGFAGLIVVFFPVSGATATTVAVLYRVGTYLPGVVFGYVSLAGIRGLK</sequence>
<feature type="transmembrane region" description="Helical" evidence="7">
    <location>
        <begin position="226"/>
        <end position="249"/>
    </location>
</feature>
<dbReference type="InterPro" id="IPR022791">
    <property type="entry name" value="L-PG_synthase/AglD"/>
</dbReference>
<dbReference type="AlphaFoldDB" id="A0A9R1CRD8"/>
<evidence type="ECO:0000313" key="9">
    <source>
        <dbReference type="Proteomes" id="UP001139494"/>
    </source>
</evidence>
<keyword evidence="6 7" id="KW-0472">Membrane</keyword>
<keyword evidence="5 7" id="KW-1133">Transmembrane helix</keyword>
<proteinExistence type="inferred from homology"/>
<comment type="subcellular location">
    <subcellularLocation>
        <location evidence="1">Cell membrane</location>
        <topology evidence="1">Multi-pass membrane protein</topology>
    </subcellularLocation>
</comment>
<evidence type="ECO:0000256" key="7">
    <source>
        <dbReference type="SAM" id="Phobius"/>
    </source>
</evidence>
<evidence type="ECO:0000256" key="5">
    <source>
        <dbReference type="ARBA" id="ARBA00022989"/>
    </source>
</evidence>
<comment type="similarity">
    <text evidence="2">Belongs to the UPF0104 family.</text>
</comment>
<dbReference type="PANTHER" id="PTHR39087">
    <property type="entry name" value="UPF0104 MEMBRANE PROTEIN MJ1595"/>
    <property type="match status" value="1"/>
</dbReference>